<dbReference type="Gene3D" id="1.10.287.130">
    <property type="match status" value="1"/>
</dbReference>
<dbReference type="SUPFAM" id="SSF55781">
    <property type="entry name" value="GAF domain-like"/>
    <property type="match status" value="2"/>
</dbReference>
<organism evidence="5 6">
    <name type="scientific">Syntrophotalea acetylenivorans</name>
    <dbReference type="NCBI Taxonomy" id="1842532"/>
    <lineage>
        <taxon>Bacteria</taxon>
        <taxon>Pseudomonadati</taxon>
        <taxon>Thermodesulfobacteriota</taxon>
        <taxon>Desulfuromonadia</taxon>
        <taxon>Desulfuromonadales</taxon>
        <taxon>Syntrophotaleaceae</taxon>
        <taxon>Syntrophotalea</taxon>
    </lineage>
</organism>
<dbReference type="KEGG" id="pef:A7E78_00230"/>
<dbReference type="AlphaFoldDB" id="A0A1L3GKG7"/>
<dbReference type="InterPro" id="IPR036097">
    <property type="entry name" value="HisK_dim/P_sf"/>
</dbReference>
<dbReference type="EMBL" id="CP015519">
    <property type="protein sequence ID" value="APG26426.1"/>
    <property type="molecule type" value="Genomic_DNA"/>
</dbReference>
<dbReference type="Pfam" id="PF13185">
    <property type="entry name" value="GAF_2"/>
    <property type="match status" value="1"/>
</dbReference>
<dbReference type="OrthoDB" id="5391292at2"/>
<proteinExistence type="predicted"/>
<dbReference type="PANTHER" id="PTHR43155">
    <property type="entry name" value="CYCLIC DI-GMP PHOSPHODIESTERASE PA4108-RELATED"/>
    <property type="match status" value="1"/>
</dbReference>
<dbReference type="SMART" id="SM00065">
    <property type="entry name" value="GAF"/>
    <property type="match status" value="2"/>
</dbReference>
<name>A0A1L3GKG7_9BACT</name>
<feature type="domain" description="HD-GYP" evidence="4">
    <location>
        <begin position="566"/>
        <end position="754"/>
    </location>
</feature>
<dbReference type="EC" id="2.7.13.3" evidence="2"/>
<evidence type="ECO:0000256" key="2">
    <source>
        <dbReference type="ARBA" id="ARBA00012438"/>
    </source>
</evidence>
<dbReference type="SMART" id="SM00388">
    <property type="entry name" value="HisKA"/>
    <property type="match status" value="1"/>
</dbReference>
<dbReference type="PANTHER" id="PTHR43155:SF2">
    <property type="entry name" value="CYCLIC DI-GMP PHOSPHODIESTERASE PA4108"/>
    <property type="match status" value="1"/>
</dbReference>
<evidence type="ECO:0000313" key="5">
    <source>
        <dbReference type="EMBL" id="APG26426.1"/>
    </source>
</evidence>
<dbReference type="RefSeq" id="WP_072282386.1">
    <property type="nucleotide sequence ID" value="NZ_CP015519.1"/>
</dbReference>
<dbReference type="Pfam" id="PF13487">
    <property type="entry name" value="HD_5"/>
    <property type="match status" value="1"/>
</dbReference>
<dbReference type="InterPro" id="IPR003607">
    <property type="entry name" value="HD/PDEase_dom"/>
</dbReference>
<dbReference type="GO" id="GO:0000155">
    <property type="term" value="F:phosphorelay sensor kinase activity"/>
    <property type="evidence" value="ECO:0007669"/>
    <property type="project" value="InterPro"/>
</dbReference>
<dbReference type="Gene3D" id="3.30.450.40">
    <property type="match status" value="2"/>
</dbReference>
<protein>
    <recommendedName>
        <fullName evidence="2">histidine kinase</fullName>
        <ecNumber evidence="2">2.7.13.3</ecNumber>
    </recommendedName>
</protein>
<dbReference type="Proteomes" id="UP000182517">
    <property type="component" value="Chromosome"/>
</dbReference>
<gene>
    <name evidence="5" type="ORF">A7E78_00230</name>
</gene>
<comment type="catalytic activity">
    <reaction evidence="1">
        <text>ATP + protein L-histidine = ADP + protein N-phospho-L-histidine.</text>
        <dbReference type="EC" id="2.7.13.3"/>
    </reaction>
</comment>
<dbReference type="Gene3D" id="3.30.565.10">
    <property type="entry name" value="Histidine kinase-like ATPase, C-terminal domain"/>
    <property type="match status" value="1"/>
</dbReference>
<dbReference type="PROSITE" id="PS51832">
    <property type="entry name" value="HD_GYP"/>
    <property type="match status" value="1"/>
</dbReference>
<dbReference type="PROSITE" id="PS50109">
    <property type="entry name" value="HIS_KIN"/>
    <property type="match status" value="1"/>
</dbReference>
<evidence type="ECO:0000259" key="3">
    <source>
        <dbReference type="PROSITE" id="PS50109"/>
    </source>
</evidence>
<evidence type="ECO:0000313" key="6">
    <source>
        <dbReference type="Proteomes" id="UP000182517"/>
    </source>
</evidence>
<dbReference type="InterPro" id="IPR003018">
    <property type="entry name" value="GAF"/>
</dbReference>
<evidence type="ECO:0000256" key="1">
    <source>
        <dbReference type="ARBA" id="ARBA00000085"/>
    </source>
</evidence>
<dbReference type="CDD" id="cd00077">
    <property type="entry name" value="HDc"/>
    <property type="match status" value="1"/>
</dbReference>
<feature type="domain" description="Histidine kinase" evidence="3">
    <location>
        <begin position="202"/>
        <end position="415"/>
    </location>
</feature>
<sequence>MSQDQEVPKPNMNGMAIIDEISRAIIGADDISSIAYLILDLAINYTDAEKGSLMLLDNRGQLYIHSSRGIKHELSRDYRLNVGEGIAGRVAAEQKPVLVTDIETDQRFQDSGRDRYRTRSFVSCPIVGQHGLLGVLNINDKKGGQPFTEEEFSLIKAVASQAGLALKNALLVDKFKEKITYSEEVNRKLIETDLAKTDFLTRLSHELRTPLNSIKGAVYYLKNTEASRGSGQNEFLGIIESETERLSVILEKQLDFLRLENERRVVQKSIISIVPLLEQAIDSHLIKTALTQYQVTVDLEADALEPDIVGDKVQVSHLLMNLVAGLAGHLEKGAGIRIRVCEEDSVLLEFICDQALHESTLKTLFQGKDDFGLGESSPAIKLYLVRKAVETNGWQIEAHNGPEGLVCRLLISRMALEMEEAALDMTMGRVLEFVSGLLGANTSSLMLCDQLSGDLVIRSARGIDEESVRGTRLRIGDRLAGWVAAEGQPLLVEDIEGDPRFNRGGGNPRYSSRSLLSVPLKRNGKVIGVLNLTDKQTEQAFTDKDLKVAQVVVERITAFIDNLKGMANQGEKDFRKIIASLDSLLSAEARYAKRNTCYLELVDALMKELQADEREQELALYVALIYDLGLMLLDRRLLEKKKELSDLEMTALQSHPFTTLELLQDFDCSEEVRHIILHHHEHFDGSGYPDGLAGEQIPLLSRVLAVVDSYCAMTEDRPYRRALSSRDALAKILEERGQSYDPQVVSALEKVLVD</sequence>
<dbReference type="SUPFAM" id="SSF47384">
    <property type="entry name" value="Homodimeric domain of signal transducing histidine kinase"/>
    <property type="match status" value="1"/>
</dbReference>
<dbReference type="Pfam" id="PF01590">
    <property type="entry name" value="GAF"/>
    <property type="match status" value="1"/>
</dbReference>
<dbReference type="SUPFAM" id="SSF55874">
    <property type="entry name" value="ATPase domain of HSP90 chaperone/DNA topoisomerase II/histidine kinase"/>
    <property type="match status" value="1"/>
</dbReference>
<dbReference type="InterPro" id="IPR029016">
    <property type="entry name" value="GAF-like_dom_sf"/>
</dbReference>
<reference evidence="5 6" key="1">
    <citation type="journal article" date="2017" name="Genome Announc.">
        <title>Complete Genome Sequences of Two Acetylene-Fermenting Pelobacter acetylenicus Strains.</title>
        <authorList>
            <person name="Sutton J.M."/>
            <person name="Baesman S.M."/>
            <person name="Fierst J.L."/>
            <person name="Poret-Peterson A.T."/>
            <person name="Oremland R.S."/>
            <person name="Dunlap D.S."/>
            <person name="Akob D.M."/>
        </authorList>
    </citation>
    <scope>NUCLEOTIDE SEQUENCE [LARGE SCALE GENOMIC DNA]</scope>
    <source>
        <strain evidence="5 6">SFB93</strain>
    </source>
</reference>
<dbReference type="Gene3D" id="1.10.3210.10">
    <property type="entry name" value="Hypothetical protein af1432"/>
    <property type="match status" value="1"/>
</dbReference>
<dbReference type="InterPro" id="IPR036890">
    <property type="entry name" value="HATPase_C_sf"/>
</dbReference>
<dbReference type="STRING" id="1842532.A7E78_00230"/>
<dbReference type="InterPro" id="IPR037522">
    <property type="entry name" value="HD_GYP_dom"/>
</dbReference>
<dbReference type="InterPro" id="IPR005467">
    <property type="entry name" value="His_kinase_dom"/>
</dbReference>
<keyword evidence="6" id="KW-1185">Reference proteome</keyword>
<evidence type="ECO:0000259" key="4">
    <source>
        <dbReference type="PROSITE" id="PS51832"/>
    </source>
</evidence>
<dbReference type="InterPro" id="IPR003661">
    <property type="entry name" value="HisK_dim/P_dom"/>
</dbReference>
<accession>A0A1L3GKG7</accession>
<dbReference type="SUPFAM" id="SSF109604">
    <property type="entry name" value="HD-domain/PDEase-like"/>
    <property type="match status" value="1"/>
</dbReference>
<dbReference type="Pfam" id="PF00512">
    <property type="entry name" value="HisKA"/>
    <property type="match status" value="1"/>
</dbReference>
<dbReference type="CDD" id="cd00082">
    <property type="entry name" value="HisKA"/>
    <property type="match status" value="1"/>
</dbReference>